<reference evidence="2 3" key="1">
    <citation type="submission" date="2016-08" db="EMBL/GenBank/DDBJ databases">
        <title>A Parts List for Fungal Cellulosomes Revealed by Comparative Genomics.</title>
        <authorList>
            <consortium name="DOE Joint Genome Institute"/>
            <person name="Haitjema C.H."/>
            <person name="Gilmore S.P."/>
            <person name="Henske J.K."/>
            <person name="Solomon K.V."/>
            <person name="De Groot R."/>
            <person name="Kuo A."/>
            <person name="Mondo S.J."/>
            <person name="Salamov A.A."/>
            <person name="Labutti K."/>
            <person name="Zhao Z."/>
            <person name="Chiniquy J."/>
            <person name="Barry K."/>
            <person name="Brewer H.M."/>
            <person name="Purvine S.O."/>
            <person name="Wright A.T."/>
            <person name="Boxma B."/>
            <person name="Van Alen T."/>
            <person name="Hackstein J.H."/>
            <person name="Baker S.E."/>
            <person name="Grigoriev I.V."/>
            <person name="O'Malley M.A."/>
        </authorList>
    </citation>
    <scope>NUCLEOTIDE SEQUENCE [LARGE SCALE GENOMIC DNA]</scope>
    <source>
        <strain evidence="2 3">G1</strain>
    </source>
</reference>
<keyword evidence="3" id="KW-1185">Reference proteome</keyword>
<dbReference type="InterPro" id="IPR029071">
    <property type="entry name" value="Ubiquitin-like_domsf"/>
</dbReference>
<accession>A0A1Y2DZY5</accession>
<sequence length="86" mass="9671">MKISILTDKDELINLDVTPELIFSELKKTISEKINVPVDEIILIYNGNPIQDDTKTIKDFSISDDDIVQLIRSSTSPKYTSTAKSL</sequence>
<dbReference type="SUPFAM" id="SSF54236">
    <property type="entry name" value="Ubiquitin-like"/>
    <property type="match status" value="1"/>
</dbReference>
<name>A0A1Y2DZY5_9FUNG</name>
<dbReference type="PROSITE" id="PS50053">
    <property type="entry name" value="UBIQUITIN_2"/>
    <property type="match status" value="1"/>
</dbReference>
<dbReference type="Proteomes" id="UP000193920">
    <property type="component" value="Unassembled WGS sequence"/>
</dbReference>
<gene>
    <name evidence="2" type="ORF">LY90DRAFT_227384</name>
</gene>
<comment type="caution">
    <text evidence="2">The sequence shown here is derived from an EMBL/GenBank/DDBJ whole genome shotgun (WGS) entry which is preliminary data.</text>
</comment>
<dbReference type="Pfam" id="PF00240">
    <property type="entry name" value="ubiquitin"/>
    <property type="match status" value="1"/>
</dbReference>
<evidence type="ECO:0000313" key="2">
    <source>
        <dbReference type="EMBL" id="ORY64664.1"/>
    </source>
</evidence>
<dbReference type="SMART" id="SM00213">
    <property type="entry name" value="UBQ"/>
    <property type="match status" value="1"/>
</dbReference>
<feature type="domain" description="Ubiquitin-like" evidence="1">
    <location>
        <begin position="1"/>
        <end position="77"/>
    </location>
</feature>
<dbReference type="OrthoDB" id="1047367at2759"/>
<dbReference type="Gene3D" id="3.10.20.90">
    <property type="entry name" value="Phosphatidylinositol 3-kinase Catalytic Subunit, Chain A, domain 1"/>
    <property type="match status" value="1"/>
</dbReference>
<proteinExistence type="predicted"/>
<dbReference type="EMBL" id="MCOG01000053">
    <property type="protein sequence ID" value="ORY64664.1"/>
    <property type="molecule type" value="Genomic_DNA"/>
</dbReference>
<dbReference type="AlphaFoldDB" id="A0A1Y2DZY5"/>
<dbReference type="STRING" id="1754190.A0A1Y2DZY5"/>
<organism evidence="2 3">
    <name type="scientific">Neocallimastix californiae</name>
    <dbReference type="NCBI Taxonomy" id="1754190"/>
    <lineage>
        <taxon>Eukaryota</taxon>
        <taxon>Fungi</taxon>
        <taxon>Fungi incertae sedis</taxon>
        <taxon>Chytridiomycota</taxon>
        <taxon>Chytridiomycota incertae sedis</taxon>
        <taxon>Neocallimastigomycetes</taxon>
        <taxon>Neocallimastigales</taxon>
        <taxon>Neocallimastigaceae</taxon>
        <taxon>Neocallimastix</taxon>
    </lineage>
</organism>
<protein>
    <recommendedName>
        <fullName evidence="1">Ubiquitin-like domain-containing protein</fullName>
    </recommendedName>
</protein>
<evidence type="ECO:0000313" key="3">
    <source>
        <dbReference type="Proteomes" id="UP000193920"/>
    </source>
</evidence>
<dbReference type="InterPro" id="IPR000626">
    <property type="entry name" value="Ubiquitin-like_dom"/>
</dbReference>
<evidence type="ECO:0000259" key="1">
    <source>
        <dbReference type="PROSITE" id="PS50053"/>
    </source>
</evidence>